<protein>
    <submittedName>
        <fullName evidence="1">Uncharacterized protein</fullName>
    </submittedName>
</protein>
<reference evidence="1 2" key="1">
    <citation type="submission" date="2018-06" db="EMBL/GenBank/DDBJ databases">
        <authorList>
            <consortium name="Pathogen Informatics"/>
            <person name="Doyle S."/>
        </authorList>
    </citation>
    <scope>NUCLEOTIDE SEQUENCE [LARGE SCALE GENOMIC DNA]</scope>
    <source>
        <strain evidence="1 2">NCTC11535</strain>
    </source>
</reference>
<evidence type="ECO:0000313" key="1">
    <source>
        <dbReference type="EMBL" id="SPT53735.1"/>
    </source>
</evidence>
<name>A0ABY1VP30_9ACTO</name>
<keyword evidence="2" id="KW-1185">Reference proteome</keyword>
<dbReference type="EMBL" id="UAPQ01000008">
    <property type="protein sequence ID" value="SPT53735.1"/>
    <property type="molecule type" value="Genomic_DNA"/>
</dbReference>
<organism evidence="1 2">
    <name type="scientific">Actinomyces bovis</name>
    <dbReference type="NCBI Taxonomy" id="1658"/>
    <lineage>
        <taxon>Bacteria</taxon>
        <taxon>Bacillati</taxon>
        <taxon>Actinomycetota</taxon>
        <taxon>Actinomycetes</taxon>
        <taxon>Actinomycetales</taxon>
        <taxon>Actinomycetaceae</taxon>
        <taxon>Actinomyces</taxon>
    </lineage>
</organism>
<accession>A0ABY1VP30</accession>
<gene>
    <name evidence="1" type="ORF">NCTC11535_01416</name>
</gene>
<sequence length="56" mass="5921">MGEYKDRAKEAAAAEAKAASASRIAVAVLRQDGLPVRDVALLMGISPQRVSQLARI</sequence>
<comment type="caution">
    <text evidence="1">The sequence shown here is derived from an EMBL/GenBank/DDBJ whole genome shotgun (WGS) entry which is preliminary data.</text>
</comment>
<proteinExistence type="predicted"/>
<dbReference type="RefSeq" id="WP_170166860.1">
    <property type="nucleotide sequence ID" value="NZ_UAPQ01000008.1"/>
</dbReference>
<evidence type="ECO:0000313" key="2">
    <source>
        <dbReference type="Proteomes" id="UP000250006"/>
    </source>
</evidence>
<dbReference type="Proteomes" id="UP000250006">
    <property type="component" value="Unassembled WGS sequence"/>
</dbReference>